<evidence type="ECO:0000313" key="2">
    <source>
        <dbReference type="EMBL" id="PJF45621.1"/>
    </source>
</evidence>
<dbReference type="PANTHER" id="PTHR22683:SF41">
    <property type="entry name" value="DNA TRANSLOCASE FTSK"/>
    <property type="match status" value="1"/>
</dbReference>
<dbReference type="SMART" id="SM00843">
    <property type="entry name" value="Ftsk_gamma"/>
    <property type="match status" value="1"/>
</dbReference>
<dbReference type="Gene3D" id="1.10.10.10">
    <property type="entry name" value="Winged helix-like DNA-binding domain superfamily/Winged helix DNA-binding domain"/>
    <property type="match status" value="1"/>
</dbReference>
<reference evidence="2 3" key="1">
    <citation type="submission" date="2017-11" db="EMBL/GenBank/DDBJ databases">
        <title>Evolution of Phototrophy in the Chloroflexi Phylum Driven by Horizontal Gene Transfer.</title>
        <authorList>
            <person name="Ward L.M."/>
            <person name="Hemp J."/>
            <person name="Shih P.M."/>
            <person name="Mcglynn S.E."/>
            <person name="Fischer W."/>
        </authorList>
    </citation>
    <scope>NUCLEOTIDE SEQUENCE [LARGE SCALE GENOMIC DNA]</scope>
    <source>
        <strain evidence="2">JP3_7</strain>
    </source>
</reference>
<dbReference type="InterPro" id="IPR050206">
    <property type="entry name" value="FtsK/SpoIIIE/SftA"/>
</dbReference>
<dbReference type="InterPro" id="IPR036388">
    <property type="entry name" value="WH-like_DNA-bd_sf"/>
</dbReference>
<evidence type="ECO:0000259" key="1">
    <source>
        <dbReference type="SMART" id="SM00843"/>
    </source>
</evidence>
<dbReference type="Pfam" id="PF09397">
    <property type="entry name" value="FtsK_gamma"/>
    <property type="match status" value="1"/>
</dbReference>
<keyword evidence="2" id="KW-0132">Cell division</keyword>
<sequence>HLILATQRPSTDVITGLIKANFPTRIAFAVTSQVDSRVILDSPGAERLLGRGDMLLMRSDAGKLQRVQGCFVTDEEIANVVRFWKEAGGGATQPVSAPWAGILDQLDNRDELLQDAIDAIRGMRTCSASMLQRKLNIGYPKA</sequence>
<feature type="non-terminal residue" evidence="2">
    <location>
        <position position="1"/>
    </location>
</feature>
<gene>
    <name evidence="2" type="ORF">CUN48_17955</name>
</gene>
<dbReference type="InterPro" id="IPR027417">
    <property type="entry name" value="P-loop_NTPase"/>
</dbReference>
<dbReference type="Proteomes" id="UP000230790">
    <property type="component" value="Unassembled WGS sequence"/>
</dbReference>
<name>A0A2M8Q741_9CHLR</name>
<dbReference type="InterPro" id="IPR018541">
    <property type="entry name" value="Ftsk_gamma"/>
</dbReference>
<feature type="non-terminal residue" evidence="2">
    <location>
        <position position="142"/>
    </location>
</feature>
<dbReference type="GO" id="GO:0051301">
    <property type="term" value="P:cell division"/>
    <property type="evidence" value="ECO:0007669"/>
    <property type="project" value="UniProtKB-KW"/>
</dbReference>
<dbReference type="SUPFAM" id="SSF52540">
    <property type="entry name" value="P-loop containing nucleoside triphosphate hydrolases"/>
    <property type="match status" value="1"/>
</dbReference>
<dbReference type="AlphaFoldDB" id="A0A2M8Q741"/>
<feature type="domain" description="FtsK gamma" evidence="1">
    <location>
        <begin position="106"/>
        <end position="142"/>
    </location>
</feature>
<accession>A0A2M8Q741</accession>
<protein>
    <submittedName>
        <fullName evidence="2">Cell division protein FtsK</fullName>
    </submittedName>
</protein>
<keyword evidence="2" id="KW-0131">Cell cycle</keyword>
<dbReference type="PANTHER" id="PTHR22683">
    <property type="entry name" value="SPORULATION PROTEIN RELATED"/>
    <property type="match status" value="1"/>
</dbReference>
<proteinExistence type="predicted"/>
<organism evidence="2 3">
    <name type="scientific">Candidatus Thermofonsia Clade 3 bacterium</name>
    <dbReference type="NCBI Taxonomy" id="2364212"/>
    <lineage>
        <taxon>Bacteria</taxon>
        <taxon>Bacillati</taxon>
        <taxon>Chloroflexota</taxon>
        <taxon>Candidatus Thermofontia</taxon>
        <taxon>Candidatus Thermofonsia Clade 3</taxon>
    </lineage>
</organism>
<evidence type="ECO:0000313" key="3">
    <source>
        <dbReference type="Proteomes" id="UP000230790"/>
    </source>
</evidence>
<dbReference type="InterPro" id="IPR036390">
    <property type="entry name" value="WH_DNA-bd_sf"/>
</dbReference>
<dbReference type="Gene3D" id="3.40.50.300">
    <property type="entry name" value="P-loop containing nucleotide triphosphate hydrolases"/>
    <property type="match status" value="1"/>
</dbReference>
<comment type="caution">
    <text evidence="2">The sequence shown here is derived from an EMBL/GenBank/DDBJ whole genome shotgun (WGS) entry which is preliminary data.</text>
</comment>
<dbReference type="EMBL" id="PGTN01000911">
    <property type="protein sequence ID" value="PJF45621.1"/>
    <property type="molecule type" value="Genomic_DNA"/>
</dbReference>
<dbReference type="SUPFAM" id="SSF46785">
    <property type="entry name" value="Winged helix' DNA-binding domain"/>
    <property type="match status" value="1"/>
</dbReference>